<evidence type="ECO:0000256" key="2">
    <source>
        <dbReference type="SAM" id="MobiDB-lite"/>
    </source>
</evidence>
<protein>
    <submittedName>
        <fullName evidence="5">Emc9p</fullName>
    </submittedName>
</protein>
<dbReference type="GeneID" id="3647918"/>
<dbReference type="VEuPathDB" id="FungiDB:C2_00120C_A"/>
<keyword evidence="3" id="KW-1133">Transmembrane helix</keyword>
<dbReference type="OMA" id="CFIIINY"/>
<keyword evidence="3" id="KW-0812">Transmembrane</keyword>
<dbReference type="STRING" id="237561.A0A1D8PG01"/>
<organism evidence="5 6">
    <name type="scientific">Candida albicans (strain SC5314 / ATCC MYA-2876)</name>
    <name type="common">Yeast</name>
    <dbReference type="NCBI Taxonomy" id="237561"/>
    <lineage>
        <taxon>Eukaryota</taxon>
        <taxon>Fungi</taxon>
        <taxon>Dikarya</taxon>
        <taxon>Ascomycota</taxon>
        <taxon>Saccharomycotina</taxon>
        <taxon>Pichiomycetes</taxon>
        <taxon>Debaryomycetaceae</taxon>
        <taxon>Candida/Lodderomyces clade</taxon>
        <taxon>Candida</taxon>
    </lineage>
</organism>
<accession>A0A1D8PG01</accession>
<dbReference type="AlphaFoldDB" id="A0A1D8PG01"/>
<reference evidence="5 6" key="1">
    <citation type="journal article" date="2004" name="Proc. Natl. Acad. Sci. U.S.A.">
        <title>The diploid genome sequence of Candida albicans.</title>
        <authorList>
            <person name="Jones T."/>
            <person name="Federspiel N.A."/>
            <person name="Chibana H."/>
            <person name="Dungan J."/>
            <person name="Kalman S."/>
            <person name="Magee B.B."/>
            <person name="Newport G."/>
            <person name="Thorstenson Y.R."/>
            <person name="Agabian N."/>
            <person name="Magee P.T."/>
            <person name="Davis R.W."/>
            <person name="Scherer S."/>
        </authorList>
    </citation>
    <scope>NUCLEOTIDE SEQUENCE [LARGE SCALE GENOMIC DNA]</scope>
    <source>
        <strain evidence="6">SC5314 / ATCC MYA-2876</strain>
    </source>
</reference>
<evidence type="ECO:0000256" key="1">
    <source>
        <dbReference type="SAM" id="Coils"/>
    </source>
</evidence>
<name>A0A1D8PG01_CANAL</name>
<dbReference type="CGD" id="CAL0000189218">
    <property type="gene designation" value="EMC9"/>
</dbReference>
<keyword evidence="6" id="KW-1185">Reference proteome</keyword>
<dbReference type="KEGG" id="cal:CAALFM_C200120CA"/>
<reference evidence="5 6" key="2">
    <citation type="journal article" date="2007" name="Genome Biol.">
        <title>Assembly of the Candida albicans genome into sixteen supercontigs aligned on the eight chromosomes.</title>
        <authorList>
            <person name="van het Hoog M."/>
            <person name="Rast T.J."/>
            <person name="Martchenko M."/>
            <person name="Grindle S."/>
            <person name="Dignard D."/>
            <person name="Hogues H."/>
            <person name="Cuomo C."/>
            <person name="Berriman M."/>
            <person name="Scherer S."/>
            <person name="Magee B.B."/>
            <person name="Whiteway M."/>
            <person name="Chibana H."/>
            <person name="Nantel A."/>
            <person name="Magee P.T."/>
        </authorList>
    </citation>
    <scope>GENOME REANNOTATION</scope>
    <source>
        <strain evidence="6">SC5314 / ATCC MYA-2876</strain>
    </source>
</reference>
<feature type="coiled-coil region" evidence="1">
    <location>
        <begin position="508"/>
        <end position="677"/>
    </location>
</feature>
<feature type="transmembrane region" description="Helical" evidence="3">
    <location>
        <begin position="120"/>
        <end position="137"/>
    </location>
</feature>
<dbReference type="eggNOG" id="ENOG502QSPS">
    <property type="taxonomic scope" value="Eukaryota"/>
</dbReference>
<dbReference type="InParanoid" id="A0A1D8PG01"/>
<evidence type="ECO:0000313" key="4">
    <source>
        <dbReference type="CGD" id="CAL0000189218"/>
    </source>
</evidence>
<evidence type="ECO:0000313" key="6">
    <source>
        <dbReference type="Proteomes" id="UP000000559"/>
    </source>
</evidence>
<evidence type="ECO:0000313" key="5">
    <source>
        <dbReference type="EMBL" id="AOW27067.1"/>
    </source>
</evidence>
<dbReference type="RefSeq" id="XP_710472.2">
    <property type="nucleotide sequence ID" value="XM_705380.2"/>
</dbReference>
<dbReference type="EMBL" id="CP017624">
    <property type="protein sequence ID" value="AOW27067.1"/>
    <property type="molecule type" value="Genomic_DNA"/>
</dbReference>
<keyword evidence="1" id="KW-0175">Coiled coil</keyword>
<proteinExistence type="predicted"/>
<dbReference type="SMR" id="A0A1D8PG01"/>
<feature type="region of interest" description="Disordered" evidence="2">
    <location>
        <begin position="28"/>
        <end position="55"/>
    </location>
</feature>
<sequence>MQQPPSYHHHHYHDANGKGVNQEILEKATAGSRSRSTSDLHHHHHHHHYQSNNANFPSSSSLRDILSLVFIMLSFPQYMSLGLLVVYLMLGSNFMGGKFLINFLLPQSHKLAFTNVKHSLVTFIKMGAIDVFLFYGLGKVVKKKSYFNYLVILSKAIVASEFIGSSSINYINSISSKKFTTKIQYDDKNRIFNSNLINAIVCFIIINYVKYVLNWVNLSFQLFSTPQYSAHITNFNFSHWNVQVYLFLCIHTIIQALFRQSPIAQSSIPTDDISVNVDNNQLLDIYTKNLPKFNGNYNSNYSVALKNFENFIISPFNSKLSVMKNRMRASSLSNLAMKTTTTSTTTSLTSSTTSTSLTTTTISPNVTLIENTIIVQPFWSIIAAVKAILKNPNLFNGESTKKKNEGGVFLTKEVQPNVPMAIMVIDSSKVVLHVLSSIREDIEVRLNNIKWSYFKVVGEYLVIYGLTPLFQYEVDIVAKSSVLNHLVINTTDDDNQVINKSSKETSSLATLQTSLESVMNKTESLKAKLKKYKKDENKKITEMRNSIELLKNKISKNRQGNDNRIFGKIKGLKHSVMQLENEIEGLNKEISELSKTEGKLQEAMKSKESAQLQEIAELNKIYADFESRMKDARAELKTASQELTSLSAKSQKLMVKQAAKQEELRNLSTDIKNIKKNEISAKFTKRLKRTNEKFETILPKIIQETESLTREYNELVA</sequence>
<keyword evidence="3" id="KW-0472">Membrane</keyword>
<reference evidence="5 6" key="3">
    <citation type="journal article" date="2013" name="Genome Biol.">
        <title>Assembly of a phased diploid Candida albicans genome facilitates allele-specific measurements and provides a simple model for repeat and indel structure.</title>
        <authorList>
            <person name="Muzzey D."/>
            <person name="Schwartz K."/>
            <person name="Weissman J.S."/>
            <person name="Sherlock G."/>
        </authorList>
    </citation>
    <scope>NUCLEOTIDE SEQUENCE [LARGE SCALE GENOMIC DNA]</scope>
    <source>
        <strain evidence="6">SC5314 / ATCC MYA-2876</strain>
    </source>
</reference>
<evidence type="ECO:0000256" key="3">
    <source>
        <dbReference type="SAM" id="Phobius"/>
    </source>
</evidence>
<dbReference type="Proteomes" id="UP000000559">
    <property type="component" value="Chromosome 2"/>
</dbReference>
<feature type="transmembrane region" description="Helical" evidence="3">
    <location>
        <begin position="192"/>
        <end position="213"/>
    </location>
</feature>
<gene>
    <name evidence="4 5" type="primary">EMC9</name>
    <name evidence="5" type="ordered locus">CAALFM_C200120CA</name>
    <name evidence="4" type="ordered locus">orf19.9463</name>
</gene>
<dbReference type="OrthoDB" id="4158994at2759"/>
<feature type="transmembrane region" description="Helical" evidence="3">
    <location>
        <begin position="149"/>
        <end position="171"/>
    </location>
</feature>